<dbReference type="AlphaFoldDB" id="A0A2T6BM47"/>
<evidence type="ECO:0000313" key="1">
    <source>
        <dbReference type="EMBL" id="PTX57122.1"/>
    </source>
</evidence>
<comment type="caution">
    <text evidence="1">The sequence shown here is derived from an EMBL/GenBank/DDBJ whole genome shotgun (WGS) entry which is preliminary data.</text>
</comment>
<keyword evidence="2" id="KW-1185">Reference proteome</keyword>
<name>A0A2T6BM47_9RHOB</name>
<dbReference type="SUPFAM" id="SSF54427">
    <property type="entry name" value="NTF2-like"/>
    <property type="match status" value="1"/>
</dbReference>
<accession>A0A2T6BM47</accession>
<proteinExistence type="predicted"/>
<evidence type="ECO:0000313" key="2">
    <source>
        <dbReference type="Proteomes" id="UP000243978"/>
    </source>
</evidence>
<gene>
    <name evidence="1" type="ORF">C8N43_1788</name>
</gene>
<protein>
    <submittedName>
        <fullName evidence="1">Uncharacterized protein</fullName>
    </submittedName>
</protein>
<reference evidence="1 2" key="1">
    <citation type="submission" date="2018-04" db="EMBL/GenBank/DDBJ databases">
        <title>Genomic Encyclopedia of Archaeal and Bacterial Type Strains, Phase II (KMG-II): from individual species to whole genera.</title>
        <authorList>
            <person name="Goeker M."/>
        </authorList>
    </citation>
    <scope>NUCLEOTIDE SEQUENCE [LARGE SCALE GENOMIC DNA]</scope>
    <source>
        <strain evidence="1 2">DSM 100977</strain>
    </source>
</reference>
<dbReference type="InterPro" id="IPR032710">
    <property type="entry name" value="NTF2-like_dom_sf"/>
</dbReference>
<dbReference type="EMBL" id="QBKS01000001">
    <property type="protein sequence ID" value="PTX57122.1"/>
    <property type="molecule type" value="Genomic_DNA"/>
</dbReference>
<dbReference type="Proteomes" id="UP000243978">
    <property type="component" value="Unassembled WGS sequence"/>
</dbReference>
<sequence length="164" mass="18271">MDAHPHLPDPKAIYQEHLDALSAALLSGNFSAFAARMALPCRIITEAAERVFSTRDELASAFFSMSRNLKSQSVTDHVRIATAATYVSETRICGSHVTHILRDGKRLTQPYPNRIRLELIDGKWLETVAAHALLTDPAKITMPKVAAQPHLPEMNEYDPERTPQ</sequence>
<dbReference type="OrthoDB" id="7717972at2"/>
<dbReference type="RefSeq" id="WP_107845250.1">
    <property type="nucleotide sequence ID" value="NZ_QBKS01000001.1"/>
</dbReference>
<organism evidence="1 2">
    <name type="scientific">Litoreibacter ponti</name>
    <dbReference type="NCBI Taxonomy" id="1510457"/>
    <lineage>
        <taxon>Bacteria</taxon>
        <taxon>Pseudomonadati</taxon>
        <taxon>Pseudomonadota</taxon>
        <taxon>Alphaproteobacteria</taxon>
        <taxon>Rhodobacterales</taxon>
        <taxon>Roseobacteraceae</taxon>
        <taxon>Litoreibacter</taxon>
    </lineage>
</organism>